<gene>
    <name evidence="3" type="ORF">K8U91_10165</name>
</gene>
<accession>A0A921MTD9</accession>
<dbReference type="GO" id="GO:0008237">
    <property type="term" value="F:metallopeptidase activity"/>
    <property type="evidence" value="ECO:0007669"/>
    <property type="project" value="UniProtKB-KW"/>
</dbReference>
<sequence length="870" mass="94747">MKKIFISLCASVLLGITSLSAIPARSIPQTVVQPDGTEITVRLVGDEFYHYRVTTDGIPVVRCADGFYRYAELSSSGAAVAGSVIARDAHLRSDSDKAYLSELASRQVSQELVAHRNLKKQQAQRHITRRVTQATTGEEVHGLVLLVEFSDTKFAATNGRDAFDEMMNKEGYDYQGAIGSARDYFIAQSGGAFQPVFDVVGPITLDKKMAYYGGNGSDGSTDPNASEMIIDACRKAESMVDFTLYDRNNDGFVDLVYVIYAGYGESANDEQGSLDDTVWPHAWYIYQGADREVRVDGKYIDAYACSAELLGNRGTYRDGIGSFCHEYSHTLGLPDFYDTSGSYNPNYGMSSWSLMDYGCYNGPDANGDGYSDGSVPVGYSAYEREFCGWLTIEELTSPASITLENLADSHKAYKIVSSDKNQYFTLENRQQKGWDQYMASSGLMILKVDYNQSVWDRNTVNNESTRQRMTIMPADNQYSSRNEYGDLYPYGGNNSFTDSSRPAARTNTGELLGKPVTNIAANNGVITFDFMGGTPAIIAPVANEATEVSATGFTASWSPVENAASYTLKVGRRDPSAGGDILLSESFNNISTSSTTNVGGIGSMKEIADQYFETPGWRGKYVYPEVGKMKLGNSANSGALCTPALDLSSCGGVFTVCFDASRYNSKEQSVMKVYLEDDEDNAQTTDMLPVDEMNTYTLTFTGGTANSRIVLEVVSTSGKRSYIDNIVVYSGEVQSDGMGSETVDGEWPLTLTGITSTSHQFVDLEPGYVYTYQVKAVTAEGEESAYSNVMKVKLDAPSGICDVLEVNHRVYAAEGVVVVECDRALPVEVINLMGQAVVTTEVNGRALLSVPAPGIYIVRCGTEVTRVVVR</sequence>
<dbReference type="Gene3D" id="2.60.40.10">
    <property type="entry name" value="Immunoglobulins"/>
    <property type="match status" value="1"/>
</dbReference>
<dbReference type="NCBIfam" id="TIGR03296">
    <property type="entry name" value="M6dom_TIGR03296"/>
    <property type="match status" value="1"/>
</dbReference>
<organism evidence="3 4">
    <name type="scientific">Barnesiella viscericola</name>
    <dbReference type="NCBI Taxonomy" id="397865"/>
    <lineage>
        <taxon>Bacteria</taxon>
        <taxon>Pseudomonadati</taxon>
        <taxon>Bacteroidota</taxon>
        <taxon>Bacteroidia</taxon>
        <taxon>Bacteroidales</taxon>
        <taxon>Barnesiellaceae</taxon>
        <taxon>Barnesiella</taxon>
    </lineage>
</organism>
<feature type="signal peptide" evidence="1">
    <location>
        <begin position="1"/>
        <end position="21"/>
    </location>
</feature>
<dbReference type="AlphaFoldDB" id="A0A921MTD9"/>
<evidence type="ECO:0000313" key="3">
    <source>
        <dbReference type="EMBL" id="HJG89816.1"/>
    </source>
</evidence>
<dbReference type="GO" id="GO:0006508">
    <property type="term" value="P:proteolysis"/>
    <property type="evidence" value="ECO:0007669"/>
    <property type="project" value="InterPro"/>
</dbReference>
<dbReference type="Pfam" id="PF05547">
    <property type="entry name" value="Peptidase_M6"/>
    <property type="match status" value="1"/>
</dbReference>
<dbReference type="SUPFAM" id="SSF55486">
    <property type="entry name" value="Metalloproteases ('zincins'), catalytic domain"/>
    <property type="match status" value="1"/>
</dbReference>
<dbReference type="InterPro" id="IPR036116">
    <property type="entry name" value="FN3_sf"/>
</dbReference>
<keyword evidence="3" id="KW-0378">Hydrolase</keyword>
<dbReference type="PANTHER" id="PTHR41775:SF1">
    <property type="entry name" value="PEPTIDASE M6-LIKE DOMAIN-CONTAINING PROTEIN"/>
    <property type="match status" value="1"/>
</dbReference>
<dbReference type="PANTHER" id="PTHR41775">
    <property type="entry name" value="SECRETED PROTEIN-RELATED"/>
    <property type="match status" value="1"/>
</dbReference>
<feature type="domain" description="Peptidase M6-like" evidence="2">
    <location>
        <begin position="162"/>
        <end position="365"/>
    </location>
</feature>
<name>A0A921MTD9_9BACT</name>
<keyword evidence="3" id="KW-0482">Metalloprotease</keyword>
<keyword evidence="1" id="KW-0732">Signal</keyword>
<dbReference type="EMBL" id="DYUD01000027">
    <property type="protein sequence ID" value="HJG89816.1"/>
    <property type="molecule type" value="Genomic_DNA"/>
</dbReference>
<evidence type="ECO:0000259" key="2">
    <source>
        <dbReference type="Pfam" id="PF05547"/>
    </source>
</evidence>
<evidence type="ECO:0000313" key="4">
    <source>
        <dbReference type="Proteomes" id="UP000757103"/>
    </source>
</evidence>
<dbReference type="SUPFAM" id="SSF49265">
    <property type="entry name" value="Fibronectin type III"/>
    <property type="match status" value="1"/>
</dbReference>
<comment type="caution">
    <text evidence="3">The sequence shown here is derived from an EMBL/GenBank/DDBJ whole genome shotgun (WGS) entry which is preliminary data.</text>
</comment>
<dbReference type="InterPro" id="IPR008757">
    <property type="entry name" value="Peptidase_M6-like_domain"/>
</dbReference>
<dbReference type="Proteomes" id="UP000757103">
    <property type="component" value="Unassembled WGS sequence"/>
</dbReference>
<evidence type="ECO:0000256" key="1">
    <source>
        <dbReference type="SAM" id="SignalP"/>
    </source>
</evidence>
<proteinExistence type="predicted"/>
<dbReference type="RefSeq" id="WP_273306874.1">
    <property type="nucleotide sequence ID" value="NZ_DYUD01000027.1"/>
</dbReference>
<keyword evidence="3" id="KW-0645">Protease</keyword>
<protein>
    <submittedName>
        <fullName evidence="3">M6 family metalloprotease domain-containing protein</fullName>
    </submittedName>
</protein>
<reference evidence="3" key="1">
    <citation type="journal article" date="2021" name="PeerJ">
        <title>Extensive microbial diversity within the chicken gut microbiome revealed by metagenomics and culture.</title>
        <authorList>
            <person name="Gilroy R."/>
            <person name="Ravi A."/>
            <person name="Getino M."/>
            <person name="Pursley I."/>
            <person name="Horton D.L."/>
            <person name="Alikhan N.F."/>
            <person name="Baker D."/>
            <person name="Gharbi K."/>
            <person name="Hall N."/>
            <person name="Watson M."/>
            <person name="Adriaenssens E.M."/>
            <person name="Foster-Nyarko E."/>
            <person name="Jarju S."/>
            <person name="Secka A."/>
            <person name="Antonio M."/>
            <person name="Oren A."/>
            <person name="Chaudhuri R.R."/>
            <person name="La Ragione R."/>
            <person name="Hildebrand F."/>
            <person name="Pallen M.J."/>
        </authorList>
    </citation>
    <scope>NUCLEOTIDE SEQUENCE</scope>
    <source>
        <strain evidence="3">CHK121-7720</strain>
    </source>
</reference>
<feature type="chain" id="PRO_5038081064" evidence="1">
    <location>
        <begin position="22"/>
        <end position="870"/>
    </location>
</feature>
<dbReference type="InterPro" id="IPR013783">
    <property type="entry name" value="Ig-like_fold"/>
</dbReference>
<reference evidence="3" key="2">
    <citation type="submission" date="2021-09" db="EMBL/GenBank/DDBJ databases">
        <authorList>
            <person name="Gilroy R."/>
        </authorList>
    </citation>
    <scope>NUCLEOTIDE SEQUENCE</scope>
    <source>
        <strain evidence="3">CHK121-7720</strain>
    </source>
</reference>